<dbReference type="CDD" id="cd18774">
    <property type="entry name" value="PDC2_HK_sensor"/>
    <property type="match status" value="1"/>
</dbReference>
<evidence type="ECO:0000256" key="2">
    <source>
        <dbReference type="ARBA" id="ARBA00022475"/>
    </source>
</evidence>
<evidence type="ECO:0000259" key="9">
    <source>
        <dbReference type="PROSITE" id="PS50111"/>
    </source>
</evidence>
<keyword evidence="3 8" id="KW-0472">Membrane</keyword>
<evidence type="ECO:0000256" key="1">
    <source>
        <dbReference type="ARBA" id="ARBA00004236"/>
    </source>
</evidence>
<dbReference type="CDD" id="cd11386">
    <property type="entry name" value="MCP_signal"/>
    <property type="match status" value="1"/>
</dbReference>
<evidence type="ECO:0000256" key="7">
    <source>
        <dbReference type="SAM" id="MobiDB-lite"/>
    </source>
</evidence>
<sequence>MTPTVQPLQSKYKKKLGSVRNKLVLSFLLILLLPSLAIGSFSYITAKNKVEDQLQSMAETDIHLVSQLVDQYVQAKISDVHLLSRQLSALSADEQLNAYVQSHPEVEGVAVVRSGGERRYFPGNLEPSMNVDTTEPEFYALAMENEGEAAITEPYTSAETGDTVVAIASTAEKGESVVAVVLSLTELKQIVSEVKVGDNGFIVMFSSDGANIVPPPWGAGAGQEELDKTANAASESPPEAATMPPGEEAGGESATEAVGQPPSLFNGESGEIEQESPDGESRRLIYITNALTGWKIAGDRSPGEVTRTAAPILNNTIMVIIVFTLVGAGLMLFIVRSITRPLRALTDASRMISQGDLSRRADVKSQDEFGELGAAFNRMVDSLNSVVSEVNSSANQLAASSEQLSVSAGQSASATGHIVDAIERMADGANQQASLVEESVQTIHEVSGRIRQIAAGAHTAANATGQVALRSAEGGQAIQSAVSQMSSISLSVNGLSDVINELVHTSTEIGQIVEVISEISQQTNLLALNAAIEAARAGEQGLGFAVVAGEVRKLAEQSTRSTEQVASLILAIRDEIGRVDHSMRAAADEVNAGRSVVETAGRLFAEIERSVEQVDEQVREVSVTAEQIGRETMQVVEAIEDISRVSQSTAAGAQTVSAATEQQLASMEEISSSSSYLTRMAAELQGLVDKFKVKPER</sequence>
<dbReference type="SMART" id="SM00304">
    <property type="entry name" value="HAMP"/>
    <property type="match status" value="1"/>
</dbReference>
<evidence type="ECO:0000256" key="8">
    <source>
        <dbReference type="SAM" id="Phobius"/>
    </source>
</evidence>
<comment type="similarity">
    <text evidence="5">Belongs to the methyl-accepting chemotaxis (MCP) protein family.</text>
</comment>
<dbReference type="PRINTS" id="PR00260">
    <property type="entry name" value="CHEMTRNSDUCR"/>
</dbReference>
<dbReference type="PROSITE" id="PS50111">
    <property type="entry name" value="CHEMOTAXIS_TRANSDUC_2"/>
    <property type="match status" value="1"/>
</dbReference>
<keyword evidence="8" id="KW-0812">Transmembrane</keyword>
<feature type="domain" description="HAMP" evidence="10">
    <location>
        <begin position="336"/>
        <end position="388"/>
    </location>
</feature>
<dbReference type="InterPro" id="IPR004090">
    <property type="entry name" value="Chemotax_Me-accpt_rcpt"/>
</dbReference>
<dbReference type="Gene3D" id="3.30.450.20">
    <property type="entry name" value="PAS domain"/>
    <property type="match status" value="2"/>
</dbReference>
<evidence type="ECO:0000256" key="5">
    <source>
        <dbReference type="ARBA" id="ARBA00029447"/>
    </source>
</evidence>
<feature type="domain" description="Methyl-accepting transducer" evidence="9">
    <location>
        <begin position="407"/>
        <end position="643"/>
    </location>
</feature>
<reference evidence="12" key="1">
    <citation type="journal article" date="2019" name="Int. J. Syst. Evol. Microbiol.">
        <title>The Global Catalogue of Microorganisms (GCM) 10K type strain sequencing project: providing services to taxonomists for standard genome sequencing and annotation.</title>
        <authorList>
            <consortium name="The Broad Institute Genomics Platform"/>
            <consortium name="The Broad Institute Genome Sequencing Center for Infectious Disease"/>
            <person name="Wu L."/>
            <person name="Ma J."/>
        </authorList>
    </citation>
    <scope>NUCLEOTIDE SEQUENCE [LARGE SCALE GENOMIC DNA]</scope>
    <source>
        <strain evidence="12">CGMCC 4.1641</strain>
    </source>
</reference>
<dbReference type="CDD" id="cd06225">
    <property type="entry name" value="HAMP"/>
    <property type="match status" value="1"/>
</dbReference>
<keyword evidence="2" id="KW-1003">Cell membrane</keyword>
<dbReference type="Gene3D" id="6.10.340.10">
    <property type="match status" value="1"/>
</dbReference>
<evidence type="ECO:0000256" key="4">
    <source>
        <dbReference type="ARBA" id="ARBA00023224"/>
    </source>
</evidence>
<feature type="transmembrane region" description="Helical" evidence="8">
    <location>
        <begin position="317"/>
        <end position="335"/>
    </location>
</feature>
<dbReference type="CDD" id="cd18773">
    <property type="entry name" value="PDC1_HK_sensor"/>
    <property type="match status" value="1"/>
</dbReference>
<dbReference type="Gene3D" id="1.10.287.950">
    <property type="entry name" value="Methyl-accepting chemotaxis protein"/>
    <property type="match status" value="1"/>
</dbReference>
<dbReference type="PANTHER" id="PTHR32089:SF114">
    <property type="entry name" value="METHYL-ACCEPTING CHEMOTAXIS PROTEIN MCPB"/>
    <property type="match status" value="1"/>
</dbReference>
<dbReference type="RefSeq" id="WP_204604590.1">
    <property type="nucleotide sequence ID" value="NZ_JBHSED010000071.1"/>
</dbReference>
<dbReference type="SUPFAM" id="SSF58104">
    <property type="entry name" value="Methyl-accepting chemotaxis protein (MCP) signaling domain"/>
    <property type="match status" value="1"/>
</dbReference>
<dbReference type="EMBL" id="JBHSED010000071">
    <property type="protein sequence ID" value="MFC4307164.1"/>
    <property type="molecule type" value="Genomic_DNA"/>
</dbReference>
<dbReference type="InterPro" id="IPR004089">
    <property type="entry name" value="MCPsignal_dom"/>
</dbReference>
<name>A0ABV8SL26_9BACL</name>
<keyword evidence="8" id="KW-1133">Transmembrane helix</keyword>
<accession>A0ABV8SL26</accession>
<keyword evidence="12" id="KW-1185">Reference proteome</keyword>
<evidence type="ECO:0000256" key="6">
    <source>
        <dbReference type="PROSITE-ProRule" id="PRU00284"/>
    </source>
</evidence>
<gene>
    <name evidence="11" type="ORF">ACFO1S_27440</name>
</gene>
<feature type="compositionally biased region" description="Low complexity" evidence="7">
    <location>
        <begin position="229"/>
        <end position="242"/>
    </location>
</feature>
<dbReference type="Pfam" id="PF00672">
    <property type="entry name" value="HAMP"/>
    <property type="match status" value="1"/>
</dbReference>
<dbReference type="Proteomes" id="UP001595755">
    <property type="component" value="Unassembled WGS sequence"/>
</dbReference>
<dbReference type="PANTHER" id="PTHR32089">
    <property type="entry name" value="METHYL-ACCEPTING CHEMOTAXIS PROTEIN MCPB"/>
    <property type="match status" value="1"/>
</dbReference>
<comment type="caution">
    <text evidence="11">The sequence shown here is derived from an EMBL/GenBank/DDBJ whole genome shotgun (WGS) entry which is preliminary data.</text>
</comment>
<proteinExistence type="inferred from homology"/>
<dbReference type="SMART" id="SM00283">
    <property type="entry name" value="MA"/>
    <property type="match status" value="1"/>
</dbReference>
<evidence type="ECO:0000313" key="11">
    <source>
        <dbReference type="EMBL" id="MFC4307164.1"/>
    </source>
</evidence>
<dbReference type="InterPro" id="IPR003660">
    <property type="entry name" value="HAMP_dom"/>
</dbReference>
<evidence type="ECO:0000259" key="10">
    <source>
        <dbReference type="PROSITE" id="PS50885"/>
    </source>
</evidence>
<comment type="subcellular location">
    <subcellularLocation>
        <location evidence="1">Cell membrane</location>
    </subcellularLocation>
</comment>
<organism evidence="11 12">
    <name type="scientific">Cohnella boryungensis</name>
    <dbReference type="NCBI Taxonomy" id="768479"/>
    <lineage>
        <taxon>Bacteria</taxon>
        <taxon>Bacillati</taxon>
        <taxon>Bacillota</taxon>
        <taxon>Bacilli</taxon>
        <taxon>Bacillales</taxon>
        <taxon>Paenibacillaceae</taxon>
        <taxon>Cohnella</taxon>
    </lineage>
</organism>
<dbReference type="PROSITE" id="PS50885">
    <property type="entry name" value="HAMP"/>
    <property type="match status" value="1"/>
</dbReference>
<evidence type="ECO:0000256" key="3">
    <source>
        <dbReference type="ARBA" id="ARBA00023136"/>
    </source>
</evidence>
<keyword evidence="4 6" id="KW-0807">Transducer</keyword>
<feature type="region of interest" description="Disordered" evidence="7">
    <location>
        <begin position="215"/>
        <end position="279"/>
    </location>
</feature>
<protein>
    <submittedName>
        <fullName evidence="11">Methyl-accepting chemotaxis protein</fullName>
    </submittedName>
</protein>
<evidence type="ECO:0000313" key="12">
    <source>
        <dbReference type="Proteomes" id="UP001595755"/>
    </source>
</evidence>
<dbReference type="Pfam" id="PF00015">
    <property type="entry name" value="MCPsignal"/>
    <property type="match status" value="1"/>
</dbReference>